<evidence type="ECO:0000256" key="4">
    <source>
        <dbReference type="ARBA" id="ARBA00022927"/>
    </source>
</evidence>
<dbReference type="SUPFAM" id="SSF64356">
    <property type="entry name" value="SNARE-like"/>
    <property type="match status" value="1"/>
</dbReference>
<accession>A0A2V3J6K2</accession>
<evidence type="ECO:0000256" key="3">
    <source>
        <dbReference type="ARBA" id="ARBA00022692"/>
    </source>
</evidence>
<dbReference type="InterPro" id="IPR051097">
    <property type="entry name" value="Synaptobrevin-like_transport"/>
</dbReference>
<dbReference type="InterPro" id="IPR010908">
    <property type="entry name" value="Longin_dom"/>
</dbReference>
<dbReference type="GO" id="GO:0016020">
    <property type="term" value="C:membrane"/>
    <property type="evidence" value="ECO:0007669"/>
    <property type="project" value="InterPro"/>
</dbReference>
<feature type="domain" description="Longin" evidence="10">
    <location>
        <begin position="40"/>
        <end position="127"/>
    </location>
</feature>
<dbReference type="GO" id="GO:0016192">
    <property type="term" value="P:vesicle-mediated transport"/>
    <property type="evidence" value="ECO:0007669"/>
    <property type="project" value="InterPro"/>
</dbReference>
<evidence type="ECO:0000313" key="13">
    <source>
        <dbReference type="Proteomes" id="UP000247409"/>
    </source>
</evidence>
<evidence type="ECO:0000259" key="11">
    <source>
        <dbReference type="PROSITE" id="PS50892"/>
    </source>
</evidence>
<proteinExistence type="inferred from homology"/>
<comment type="similarity">
    <text evidence="1">Belongs to the synaptobrevin family.</text>
</comment>
<dbReference type="GO" id="GO:0005737">
    <property type="term" value="C:cytoplasm"/>
    <property type="evidence" value="ECO:0007669"/>
    <property type="project" value="UniProtKB-ARBA"/>
</dbReference>
<evidence type="ECO:0000256" key="7">
    <source>
        <dbReference type="ARBA" id="ARBA00046280"/>
    </source>
</evidence>
<dbReference type="Gene3D" id="3.30.450.50">
    <property type="entry name" value="Longin domain"/>
    <property type="match status" value="1"/>
</dbReference>
<evidence type="ECO:0000313" key="12">
    <source>
        <dbReference type="EMBL" id="PXF50056.1"/>
    </source>
</evidence>
<dbReference type="PRINTS" id="PR00219">
    <property type="entry name" value="SYNAPTOBREVN"/>
</dbReference>
<dbReference type="PANTHER" id="PTHR21136">
    <property type="entry name" value="SNARE PROTEINS"/>
    <property type="match status" value="1"/>
</dbReference>
<dbReference type="SMART" id="SM01270">
    <property type="entry name" value="Longin"/>
    <property type="match status" value="1"/>
</dbReference>
<dbReference type="OrthoDB" id="190375at2759"/>
<dbReference type="Pfam" id="PF13774">
    <property type="entry name" value="Longin"/>
    <property type="match status" value="1"/>
</dbReference>
<dbReference type="InterPro" id="IPR042855">
    <property type="entry name" value="V_SNARE_CC"/>
</dbReference>
<dbReference type="EMBL" id="NBIV01000001">
    <property type="protein sequence ID" value="PXF50056.1"/>
    <property type="molecule type" value="Genomic_DNA"/>
</dbReference>
<dbReference type="InterPro" id="IPR011012">
    <property type="entry name" value="Longin-like_dom_sf"/>
</dbReference>
<dbReference type="GO" id="GO:0015031">
    <property type="term" value="P:protein transport"/>
    <property type="evidence" value="ECO:0007669"/>
    <property type="project" value="UniProtKB-KW"/>
</dbReference>
<organism evidence="12 13">
    <name type="scientific">Gracilariopsis chorda</name>
    <dbReference type="NCBI Taxonomy" id="448386"/>
    <lineage>
        <taxon>Eukaryota</taxon>
        <taxon>Rhodophyta</taxon>
        <taxon>Florideophyceae</taxon>
        <taxon>Rhodymeniophycidae</taxon>
        <taxon>Gracilariales</taxon>
        <taxon>Gracilariaceae</taxon>
        <taxon>Gracilariopsis</taxon>
    </lineage>
</organism>
<dbReference type="Gene3D" id="1.20.5.110">
    <property type="match status" value="1"/>
</dbReference>
<keyword evidence="4" id="KW-0653">Protein transport</keyword>
<dbReference type="PROSITE" id="PS50892">
    <property type="entry name" value="V_SNARE"/>
    <property type="match status" value="1"/>
</dbReference>
<keyword evidence="13" id="KW-1185">Reference proteome</keyword>
<reference evidence="12 13" key="1">
    <citation type="journal article" date="2018" name="Mol. Biol. Evol.">
        <title>Analysis of the draft genome of the red seaweed Gracilariopsis chorda provides insights into genome size evolution in Rhodophyta.</title>
        <authorList>
            <person name="Lee J."/>
            <person name="Yang E.C."/>
            <person name="Graf L."/>
            <person name="Yang J.H."/>
            <person name="Qiu H."/>
            <person name="Zel Zion U."/>
            <person name="Chan C.X."/>
            <person name="Stephens T.G."/>
            <person name="Weber A.P.M."/>
            <person name="Boo G.H."/>
            <person name="Boo S.M."/>
            <person name="Kim K.M."/>
            <person name="Shin Y."/>
            <person name="Jung M."/>
            <person name="Lee S.J."/>
            <person name="Yim H.S."/>
            <person name="Lee J.H."/>
            <person name="Bhattacharya D."/>
            <person name="Yoon H.S."/>
        </authorList>
    </citation>
    <scope>NUCLEOTIDE SEQUENCE [LARGE SCALE GENOMIC DNA]</scope>
    <source>
        <strain evidence="12 13">SKKU-2015</strain>
        <tissue evidence="12">Whole body</tissue>
    </source>
</reference>
<comment type="subcellular location">
    <subcellularLocation>
        <location evidence="7">Endomembrane system</location>
        <topology evidence="7">Single-pass type IV membrane protein</topology>
    </subcellularLocation>
</comment>
<evidence type="ECO:0000256" key="6">
    <source>
        <dbReference type="ARBA" id="ARBA00023136"/>
    </source>
</evidence>
<keyword evidence="6 9" id="KW-0472">Membrane</keyword>
<feature type="transmembrane region" description="Helical" evidence="9">
    <location>
        <begin position="201"/>
        <end position="220"/>
    </location>
</feature>
<dbReference type="Pfam" id="PF00957">
    <property type="entry name" value="Synaptobrevin"/>
    <property type="match status" value="1"/>
</dbReference>
<dbReference type="STRING" id="448386.A0A2V3J6K2"/>
<dbReference type="GO" id="GO:0012505">
    <property type="term" value="C:endomembrane system"/>
    <property type="evidence" value="ECO:0007669"/>
    <property type="project" value="UniProtKB-SubCell"/>
</dbReference>
<dbReference type="SUPFAM" id="SSF58038">
    <property type="entry name" value="SNARE fusion complex"/>
    <property type="match status" value="1"/>
</dbReference>
<evidence type="ECO:0000256" key="5">
    <source>
        <dbReference type="ARBA" id="ARBA00022989"/>
    </source>
</evidence>
<feature type="domain" description="V-SNARE coiled-coil homology" evidence="11">
    <location>
        <begin position="135"/>
        <end position="195"/>
    </location>
</feature>
<keyword evidence="8" id="KW-0175">Coiled coil</keyword>
<evidence type="ECO:0000256" key="2">
    <source>
        <dbReference type="ARBA" id="ARBA00022448"/>
    </source>
</evidence>
<name>A0A2V3J6K2_9FLOR</name>
<evidence type="ECO:0000259" key="10">
    <source>
        <dbReference type="PROSITE" id="PS50859"/>
    </source>
</evidence>
<evidence type="ECO:0000256" key="9">
    <source>
        <dbReference type="SAM" id="Phobius"/>
    </source>
</evidence>
<keyword evidence="5 9" id="KW-1133">Transmembrane helix</keyword>
<dbReference type="AlphaFoldDB" id="A0A2V3J6K2"/>
<evidence type="ECO:0000256" key="1">
    <source>
        <dbReference type="ARBA" id="ARBA00008025"/>
    </source>
</evidence>
<dbReference type="PANTHER" id="PTHR21136:SF168">
    <property type="entry name" value="VESICLE-ASSOCIATED MEMBRANE PROTEIN 9"/>
    <property type="match status" value="1"/>
</dbReference>
<comment type="caution">
    <text evidence="12">The sequence shown here is derived from an EMBL/GenBank/DDBJ whole genome shotgun (WGS) entry which is preliminary data.</text>
</comment>
<dbReference type="PROSITE" id="PS50859">
    <property type="entry name" value="LONGIN"/>
    <property type="match status" value="1"/>
</dbReference>
<protein>
    <submittedName>
        <fullName evidence="12">Uncharacterized protein</fullName>
    </submittedName>
</protein>
<dbReference type="Proteomes" id="UP000247409">
    <property type="component" value="Unassembled WGS sequence"/>
</dbReference>
<keyword evidence="2" id="KW-0813">Transport</keyword>
<sequence length="228" mass="26210">MTTIKYIAAARIPDRCRFAEFTLLESREIPRAVFDEKLDKVLVSSHLKNNTRLTITDDIGHIHYEADPAFIYLVVTAADYPQRTAFRLLADVRAQFDKSYSRQISHAKTSELSKTARPLFAEFADKYQDPAQFDKIANVEQQVDQVKGMMRDNIEAALKNTENLETLLDISDNMKNEASSFNRSTQDVKKRMQWKNLKMKILILLLLLLIVGVVAGSFIVRRKRQQEA</sequence>
<dbReference type="CDD" id="cd14824">
    <property type="entry name" value="Longin"/>
    <property type="match status" value="1"/>
</dbReference>
<gene>
    <name evidence="12" type="ORF">BWQ96_00216</name>
</gene>
<dbReference type="CDD" id="cd15843">
    <property type="entry name" value="R-SNARE"/>
    <property type="match status" value="1"/>
</dbReference>
<dbReference type="InterPro" id="IPR001388">
    <property type="entry name" value="Synaptobrevin-like"/>
</dbReference>
<keyword evidence="3 9" id="KW-0812">Transmembrane</keyword>
<evidence type="ECO:0000256" key="8">
    <source>
        <dbReference type="PROSITE-ProRule" id="PRU00290"/>
    </source>
</evidence>